<dbReference type="EC" id="2.4.2.8" evidence="4"/>
<dbReference type="GO" id="GO:0052657">
    <property type="term" value="F:guanine phosphoribosyltransferase activity"/>
    <property type="evidence" value="ECO:0007669"/>
    <property type="project" value="RHEA"/>
</dbReference>
<keyword evidence="4" id="KW-0808">Transferase</keyword>
<dbReference type="PANTHER" id="PTHR43340:SF1">
    <property type="entry name" value="HYPOXANTHINE PHOSPHORIBOSYLTRANSFERASE"/>
    <property type="match status" value="1"/>
</dbReference>
<name>A0A089WJJ3_9PSED</name>
<dbReference type="GO" id="GO:0006178">
    <property type="term" value="P:guanine salvage"/>
    <property type="evidence" value="ECO:0007669"/>
    <property type="project" value="TreeGrafter"/>
</dbReference>
<organism evidence="4 5">
    <name type="scientific">Pseudomonas cremoricolorata</name>
    <dbReference type="NCBI Taxonomy" id="157783"/>
    <lineage>
        <taxon>Bacteria</taxon>
        <taxon>Pseudomonadati</taxon>
        <taxon>Pseudomonadota</taxon>
        <taxon>Gammaproteobacteria</taxon>
        <taxon>Pseudomonadales</taxon>
        <taxon>Pseudomonadaceae</taxon>
        <taxon>Pseudomonas</taxon>
    </lineage>
</organism>
<dbReference type="KEGG" id="psw:LK03_09390"/>
<feature type="domain" description="Phosphoribosyltransferase" evidence="3">
    <location>
        <begin position="21"/>
        <end position="148"/>
    </location>
</feature>
<protein>
    <submittedName>
        <fullName evidence="4">Hypoxanthine-guanine phosphoribosyltransferase</fullName>
        <ecNumber evidence="4">2.4.2.8</ecNumber>
    </submittedName>
</protein>
<gene>
    <name evidence="4" type="ORF">LK03_09390</name>
</gene>
<dbReference type="Gene3D" id="3.40.50.2020">
    <property type="match status" value="1"/>
</dbReference>
<proteinExistence type="predicted"/>
<dbReference type="GO" id="GO:0046100">
    <property type="term" value="P:hypoxanthine metabolic process"/>
    <property type="evidence" value="ECO:0007669"/>
    <property type="project" value="TreeGrafter"/>
</dbReference>
<dbReference type="eggNOG" id="COG0634">
    <property type="taxonomic scope" value="Bacteria"/>
</dbReference>
<dbReference type="GO" id="GO:0005829">
    <property type="term" value="C:cytosol"/>
    <property type="evidence" value="ECO:0007669"/>
    <property type="project" value="TreeGrafter"/>
</dbReference>
<dbReference type="SUPFAM" id="SSF53271">
    <property type="entry name" value="PRTase-like"/>
    <property type="match status" value="1"/>
</dbReference>
<evidence type="ECO:0000256" key="2">
    <source>
        <dbReference type="ARBA" id="ARBA00049402"/>
    </source>
</evidence>
<comment type="catalytic activity">
    <reaction evidence="1">
        <text>GMP + diphosphate = guanine + 5-phospho-alpha-D-ribose 1-diphosphate</text>
        <dbReference type="Rhea" id="RHEA:25424"/>
        <dbReference type="ChEBI" id="CHEBI:16235"/>
        <dbReference type="ChEBI" id="CHEBI:33019"/>
        <dbReference type="ChEBI" id="CHEBI:58017"/>
        <dbReference type="ChEBI" id="CHEBI:58115"/>
        <dbReference type="EC" id="2.4.2.8"/>
    </reaction>
    <physiologicalReaction direction="right-to-left" evidence="1">
        <dbReference type="Rhea" id="RHEA:25426"/>
    </physiologicalReaction>
</comment>
<evidence type="ECO:0000259" key="3">
    <source>
        <dbReference type="Pfam" id="PF00156"/>
    </source>
</evidence>
<comment type="catalytic activity">
    <reaction evidence="2">
        <text>IMP + diphosphate = hypoxanthine + 5-phospho-alpha-D-ribose 1-diphosphate</text>
        <dbReference type="Rhea" id="RHEA:17973"/>
        <dbReference type="ChEBI" id="CHEBI:17368"/>
        <dbReference type="ChEBI" id="CHEBI:33019"/>
        <dbReference type="ChEBI" id="CHEBI:58017"/>
        <dbReference type="ChEBI" id="CHEBI:58053"/>
        <dbReference type="EC" id="2.4.2.8"/>
    </reaction>
    <physiologicalReaction direction="right-to-left" evidence="2">
        <dbReference type="Rhea" id="RHEA:17975"/>
    </physiologicalReaction>
</comment>
<evidence type="ECO:0000256" key="1">
    <source>
        <dbReference type="ARBA" id="ARBA00048811"/>
    </source>
</evidence>
<dbReference type="OrthoDB" id="9802824at2"/>
<accession>A0A089WJJ3</accession>
<dbReference type="InterPro" id="IPR029057">
    <property type="entry name" value="PRTase-like"/>
</dbReference>
<dbReference type="InterPro" id="IPR000836">
    <property type="entry name" value="PRTase_dom"/>
</dbReference>
<dbReference type="EMBL" id="CP009455">
    <property type="protein sequence ID" value="AIR89480.1"/>
    <property type="molecule type" value="Genomic_DNA"/>
</dbReference>
<dbReference type="InterPro" id="IPR050408">
    <property type="entry name" value="HGPRT"/>
</dbReference>
<dbReference type="GO" id="GO:0004422">
    <property type="term" value="F:hypoxanthine phosphoribosyltransferase activity"/>
    <property type="evidence" value="ECO:0007669"/>
    <property type="project" value="TreeGrafter"/>
</dbReference>
<sequence length="185" mass="20701">MPADLEHIRQVMHEADCLYSEADVEAAIAKVGQQICQDLHDKNPVVFCVMNGGLIFAGKLLTHLQFPLEASYLHATRYRNQTSGGELFWKAKPEVSFIDRDVLIVDDILDEGHTLSAIIDFCTHSGARAVHTAVLIDKDHDRKASPELKANYVGLPCVDRYIFGYGMDYKGYWRNANGIFAVKGM</sequence>
<dbReference type="GO" id="GO:0000287">
    <property type="term" value="F:magnesium ion binding"/>
    <property type="evidence" value="ECO:0007669"/>
    <property type="project" value="TreeGrafter"/>
</dbReference>
<reference evidence="4 5" key="1">
    <citation type="submission" date="2014-09" db="EMBL/GenBank/DDBJ databases">
        <authorList>
            <person name="Chan K.-G."/>
        </authorList>
    </citation>
    <scope>NUCLEOTIDE SEQUENCE [LARGE SCALE GENOMIC DNA]</scope>
    <source>
        <strain evidence="4 5">ND07</strain>
    </source>
</reference>
<dbReference type="Proteomes" id="UP000029493">
    <property type="component" value="Chromosome"/>
</dbReference>
<dbReference type="STRING" id="157783.LK03_09390"/>
<evidence type="ECO:0000313" key="5">
    <source>
        <dbReference type="Proteomes" id="UP000029493"/>
    </source>
</evidence>
<dbReference type="Pfam" id="PF00156">
    <property type="entry name" value="Pribosyltran"/>
    <property type="match status" value="1"/>
</dbReference>
<dbReference type="GO" id="GO:0032264">
    <property type="term" value="P:IMP salvage"/>
    <property type="evidence" value="ECO:0007669"/>
    <property type="project" value="TreeGrafter"/>
</dbReference>
<dbReference type="GO" id="GO:0032263">
    <property type="term" value="P:GMP salvage"/>
    <property type="evidence" value="ECO:0007669"/>
    <property type="project" value="TreeGrafter"/>
</dbReference>
<keyword evidence="5" id="KW-1185">Reference proteome</keyword>
<dbReference type="NCBIfam" id="NF006605">
    <property type="entry name" value="PRK09162.1"/>
    <property type="match status" value="1"/>
</dbReference>
<dbReference type="FunFam" id="3.40.50.2020:FF:000041">
    <property type="entry name" value="Hypoxanthine-guanine phosphoribosyltransferase"/>
    <property type="match status" value="1"/>
</dbReference>
<dbReference type="PANTHER" id="PTHR43340">
    <property type="entry name" value="HYPOXANTHINE-GUANINE PHOSPHORIBOSYLTRANSFERASE"/>
    <property type="match status" value="1"/>
</dbReference>
<dbReference type="CDD" id="cd06223">
    <property type="entry name" value="PRTases_typeI"/>
    <property type="match status" value="1"/>
</dbReference>
<dbReference type="AlphaFoldDB" id="A0A089WJJ3"/>
<dbReference type="RefSeq" id="WP_038412063.1">
    <property type="nucleotide sequence ID" value="NZ_CP009455.1"/>
</dbReference>
<keyword evidence="4" id="KW-0328">Glycosyltransferase</keyword>
<evidence type="ECO:0000313" key="4">
    <source>
        <dbReference type="EMBL" id="AIR89480.1"/>
    </source>
</evidence>